<protein>
    <submittedName>
        <fullName evidence="1">Uncharacterized protein</fullName>
    </submittedName>
</protein>
<sequence>MATFTKLLTPVAKVTAEQAEVEVGTPSHIDTILEAIQSSRQALELKIRAVGDEAALLCQDHRSTTYHVTEDEIWIAALENTVKDLLKTVGKLLNSMCDLVAKLEDEGYMGRIQLQFVGVHKGAEGV</sequence>
<comment type="caution">
    <text evidence="1">The sequence shown here is derived from an EMBL/GenBank/DDBJ whole genome shotgun (WGS) entry which is preliminary data.</text>
</comment>
<proteinExistence type="predicted"/>
<evidence type="ECO:0000313" key="1">
    <source>
        <dbReference type="EMBL" id="KAJ1113663.1"/>
    </source>
</evidence>
<name>A0AAV7NC43_PLEWA</name>
<organism evidence="1 2">
    <name type="scientific">Pleurodeles waltl</name>
    <name type="common">Iberian ribbed newt</name>
    <dbReference type="NCBI Taxonomy" id="8319"/>
    <lineage>
        <taxon>Eukaryota</taxon>
        <taxon>Metazoa</taxon>
        <taxon>Chordata</taxon>
        <taxon>Craniata</taxon>
        <taxon>Vertebrata</taxon>
        <taxon>Euteleostomi</taxon>
        <taxon>Amphibia</taxon>
        <taxon>Batrachia</taxon>
        <taxon>Caudata</taxon>
        <taxon>Salamandroidea</taxon>
        <taxon>Salamandridae</taxon>
        <taxon>Pleurodelinae</taxon>
        <taxon>Pleurodeles</taxon>
    </lineage>
</organism>
<evidence type="ECO:0000313" key="2">
    <source>
        <dbReference type="Proteomes" id="UP001066276"/>
    </source>
</evidence>
<dbReference type="Proteomes" id="UP001066276">
    <property type="component" value="Chromosome 8"/>
</dbReference>
<dbReference type="EMBL" id="JANPWB010000012">
    <property type="protein sequence ID" value="KAJ1113663.1"/>
    <property type="molecule type" value="Genomic_DNA"/>
</dbReference>
<gene>
    <name evidence="1" type="ORF">NDU88_001905</name>
</gene>
<dbReference type="AlphaFoldDB" id="A0AAV7NC43"/>
<accession>A0AAV7NC43</accession>
<reference evidence="1" key="1">
    <citation type="journal article" date="2022" name="bioRxiv">
        <title>Sequencing and chromosome-scale assembly of the giantPleurodeles waltlgenome.</title>
        <authorList>
            <person name="Brown T."/>
            <person name="Elewa A."/>
            <person name="Iarovenko S."/>
            <person name="Subramanian E."/>
            <person name="Araus A.J."/>
            <person name="Petzold A."/>
            <person name="Susuki M."/>
            <person name="Suzuki K.-i.T."/>
            <person name="Hayashi T."/>
            <person name="Toyoda A."/>
            <person name="Oliveira C."/>
            <person name="Osipova E."/>
            <person name="Leigh N.D."/>
            <person name="Simon A."/>
            <person name="Yun M.H."/>
        </authorList>
    </citation>
    <scope>NUCLEOTIDE SEQUENCE</scope>
    <source>
        <strain evidence="1">20211129_DDA</strain>
        <tissue evidence="1">Liver</tissue>
    </source>
</reference>
<keyword evidence="2" id="KW-1185">Reference proteome</keyword>